<keyword evidence="3" id="KW-1185">Reference proteome</keyword>
<dbReference type="EMBL" id="CM035415">
    <property type="protein sequence ID" value="KAH7428361.1"/>
    <property type="molecule type" value="Genomic_DNA"/>
</dbReference>
<sequence>MLYPHSPRTVDAMNRGTLKTPPYHRQHNRTGDPLQISEWTDLEDALVDMDYVTCLFAIMMPMELTILRTHALVSAKASSSSLTIRGFFLTRSCEELDKSHKTPSLRHCCRC</sequence>
<evidence type="ECO:0000256" key="1">
    <source>
        <dbReference type="SAM" id="MobiDB-lite"/>
    </source>
</evidence>
<protein>
    <submittedName>
        <fullName evidence="2">Uncharacterized protein</fullName>
    </submittedName>
</protein>
<feature type="region of interest" description="Disordered" evidence="1">
    <location>
        <begin position="1"/>
        <end position="30"/>
    </location>
</feature>
<organism evidence="2 3">
    <name type="scientific">Ceratopteris richardii</name>
    <name type="common">Triangle waterfern</name>
    <dbReference type="NCBI Taxonomy" id="49495"/>
    <lineage>
        <taxon>Eukaryota</taxon>
        <taxon>Viridiplantae</taxon>
        <taxon>Streptophyta</taxon>
        <taxon>Embryophyta</taxon>
        <taxon>Tracheophyta</taxon>
        <taxon>Polypodiopsida</taxon>
        <taxon>Polypodiidae</taxon>
        <taxon>Polypodiales</taxon>
        <taxon>Pteridineae</taxon>
        <taxon>Pteridaceae</taxon>
        <taxon>Parkerioideae</taxon>
        <taxon>Ceratopteris</taxon>
    </lineage>
</organism>
<gene>
    <name evidence="2" type="ORF">KP509_10G088700</name>
</gene>
<dbReference type="Proteomes" id="UP000825935">
    <property type="component" value="Chromosome 10"/>
</dbReference>
<proteinExistence type="predicted"/>
<evidence type="ECO:0000313" key="2">
    <source>
        <dbReference type="EMBL" id="KAH7428361.1"/>
    </source>
</evidence>
<accession>A0A8T2TX89</accession>
<reference evidence="2" key="1">
    <citation type="submission" date="2021-08" db="EMBL/GenBank/DDBJ databases">
        <title>WGS assembly of Ceratopteris richardii.</title>
        <authorList>
            <person name="Marchant D.B."/>
            <person name="Chen G."/>
            <person name="Jenkins J."/>
            <person name="Shu S."/>
            <person name="Leebens-Mack J."/>
            <person name="Grimwood J."/>
            <person name="Schmutz J."/>
            <person name="Soltis P."/>
            <person name="Soltis D."/>
            <person name="Chen Z.-H."/>
        </authorList>
    </citation>
    <scope>NUCLEOTIDE SEQUENCE</scope>
    <source>
        <strain evidence="2">Whitten #5841</strain>
        <tissue evidence="2">Leaf</tissue>
    </source>
</reference>
<name>A0A8T2TX89_CERRI</name>
<dbReference type="AlphaFoldDB" id="A0A8T2TX89"/>
<comment type="caution">
    <text evidence="2">The sequence shown here is derived from an EMBL/GenBank/DDBJ whole genome shotgun (WGS) entry which is preliminary data.</text>
</comment>
<evidence type="ECO:0000313" key="3">
    <source>
        <dbReference type="Proteomes" id="UP000825935"/>
    </source>
</evidence>